<dbReference type="PANTHER" id="PTHR30244">
    <property type="entry name" value="TRANSAMINASE"/>
    <property type="match status" value="1"/>
</dbReference>
<evidence type="ECO:0000313" key="6">
    <source>
        <dbReference type="EMBL" id="KMT66614.1"/>
    </source>
</evidence>
<keyword evidence="7" id="KW-1185">Reference proteome</keyword>
<dbReference type="Gene3D" id="3.40.640.10">
    <property type="entry name" value="Type I PLP-dependent aspartate aminotransferase-like (Major domain)"/>
    <property type="match status" value="1"/>
</dbReference>
<dbReference type="STRING" id="1513271.XM47_03550"/>
<organism evidence="6 7">
    <name type="scientific">Catenovulum maritimum</name>
    <dbReference type="NCBI Taxonomy" id="1513271"/>
    <lineage>
        <taxon>Bacteria</taxon>
        <taxon>Pseudomonadati</taxon>
        <taxon>Pseudomonadota</taxon>
        <taxon>Gammaproteobacteria</taxon>
        <taxon>Alteromonadales</taxon>
        <taxon>Alteromonadaceae</taxon>
        <taxon>Catenovulum</taxon>
    </lineage>
</organism>
<dbReference type="AlphaFoldDB" id="A0A0J8GZF3"/>
<dbReference type="InterPro" id="IPR015421">
    <property type="entry name" value="PyrdxlP-dep_Trfase_major"/>
</dbReference>
<feature type="active site" description="Proton acceptor" evidence="3">
    <location>
        <position position="188"/>
    </location>
</feature>
<keyword evidence="6" id="KW-0946">Virion</keyword>
<evidence type="ECO:0000313" key="7">
    <source>
        <dbReference type="Proteomes" id="UP000037600"/>
    </source>
</evidence>
<dbReference type="Pfam" id="PF01041">
    <property type="entry name" value="DegT_DnrJ_EryC1"/>
    <property type="match status" value="1"/>
</dbReference>
<dbReference type="InterPro" id="IPR020026">
    <property type="entry name" value="PseC"/>
</dbReference>
<evidence type="ECO:0000256" key="3">
    <source>
        <dbReference type="PIRSR" id="PIRSR000390-1"/>
    </source>
</evidence>
<dbReference type="PANTHER" id="PTHR30244:SF34">
    <property type="entry name" value="DTDP-4-AMINO-4,6-DIDEOXYGALACTOSE TRANSAMINASE"/>
    <property type="match status" value="1"/>
</dbReference>
<evidence type="ECO:0000256" key="1">
    <source>
        <dbReference type="ARBA" id="ARBA00022898"/>
    </source>
</evidence>
<keyword evidence="1 4" id="KW-0663">Pyridoxal phosphate</keyword>
<dbReference type="InterPro" id="IPR000653">
    <property type="entry name" value="DegT/StrS_aminotransferase"/>
</dbReference>
<protein>
    <submittedName>
        <fullName evidence="6">Spore coat protein</fullName>
    </submittedName>
</protein>
<dbReference type="Proteomes" id="UP000037600">
    <property type="component" value="Unassembled WGS sequence"/>
</dbReference>
<dbReference type="SUPFAM" id="SSF53383">
    <property type="entry name" value="PLP-dependent transferases"/>
    <property type="match status" value="1"/>
</dbReference>
<accession>A0A0J8GZF3</accession>
<dbReference type="InterPro" id="IPR015424">
    <property type="entry name" value="PyrdxlP-dep_Trfase"/>
</dbReference>
<keyword evidence="6" id="KW-0167">Capsid protein</keyword>
<dbReference type="InterPro" id="IPR015422">
    <property type="entry name" value="PyrdxlP-dep_Trfase_small"/>
</dbReference>
<dbReference type="PIRSF" id="PIRSF000390">
    <property type="entry name" value="PLP_StrS"/>
    <property type="match status" value="1"/>
</dbReference>
<dbReference type="CDD" id="cd00616">
    <property type="entry name" value="AHBA_syn"/>
    <property type="match status" value="1"/>
</dbReference>
<evidence type="ECO:0000256" key="2">
    <source>
        <dbReference type="ARBA" id="ARBA00037999"/>
    </source>
</evidence>
<dbReference type="NCBIfam" id="TIGR03588">
    <property type="entry name" value="PseC"/>
    <property type="match status" value="1"/>
</dbReference>
<dbReference type="GO" id="GO:0000271">
    <property type="term" value="P:polysaccharide biosynthetic process"/>
    <property type="evidence" value="ECO:0007669"/>
    <property type="project" value="TreeGrafter"/>
</dbReference>
<proteinExistence type="inferred from homology"/>
<dbReference type="EMBL" id="LAZL01000003">
    <property type="protein sequence ID" value="KMT66614.1"/>
    <property type="molecule type" value="Genomic_DNA"/>
</dbReference>
<gene>
    <name evidence="6" type="ORF">XM47_03550</name>
</gene>
<name>A0A0J8GZF3_9ALTE</name>
<sequence>MIPYGKHHIDDDDVNAVVDVLKNQFLTQGVKVPEFEQALCDFTQAQYSLVVNSATSALHLACLSLGVTAGDIVWTTPITFVASANSARLAGAQIDFVDINPITHNICADKLATKLALAKQENSLPKAIIVVHFAGLSCDMLTIAKLTKKYNVKIIEDACHALGGQYLGSMIGSCQYSDISVFSFHPVKSITTAEGGAVLTNSRVIIDKARLLAKHGVSRDIPATDPELNQAWCYQQTELGLNYRLSDLNAALGISQLKKLPDFVKRRRLQAQRYFEGLQSLPLQLPEFETLHQSAWHLYTIELLEHDRGEVYQQLIEAGIGVNVHYIPVHWQPYYQALGFQKGDFENAETYYRRTLSLPIFPTMTAKEQNKVIETLTRILS</sequence>
<evidence type="ECO:0000256" key="4">
    <source>
        <dbReference type="PIRSR" id="PIRSR000390-2"/>
    </source>
</evidence>
<dbReference type="GO" id="GO:0030170">
    <property type="term" value="F:pyridoxal phosphate binding"/>
    <property type="evidence" value="ECO:0007669"/>
    <property type="project" value="TreeGrafter"/>
</dbReference>
<reference evidence="6 7" key="1">
    <citation type="submission" date="2015-04" db="EMBL/GenBank/DDBJ databases">
        <title>Draft Genome Sequence of the Novel Agar-Digesting Marine Bacterium Q1.</title>
        <authorList>
            <person name="Li Y."/>
            <person name="Li D."/>
            <person name="Chen G."/>
            <person name="Du Z."/>
        </authorList>
    </citation>
    <scope>NUCLEOTIDE SEQUENCE [LARGE SCALE GENOMIC DNA]</scope>
    <source>
        <strain evidence="6 7">Q1</strain>
    </source>
</reference>
<dbReference type="GO" id="GO:0008483">
    <property type="term" value="F:transaminase activity"/>
    <property type="evidence" value="ECO:0007669"/>
    <property type="project" value="TreeGrafter"/>
</dbReference>
<dbReference type="Gene3D" id="3.90.1150.10">
    <property type="entry name" value="Aspartate Aminotransferase, domain 1"/>
    <property type="match status" value="1"/>
</dbReference>
<feature type="modified residue" description="N6-(pyridoxal phosphate)lysine" evidence="4">
    <location>
        <position position="188"/>
    </location>
</feature>
<comment type="caution">
    <text evidence="6">The sequence shown here is derived from an EMBL/GenBank/DDBJ whole genome shotgun (WGS) entry which is preliminary data.</text>
</comment>
<evidence type="ECO:0000256" key="5">
    <source>
        <dbReference type="RuleBase" id="RU004508"/>
    </source>
</evidence>
<comment type="similarity">
    <text evidence="2 5">Belongs to the DegT/DnrJ/EryC1 family.</text>
</comment>
<dbReference type="RefSeq" id="WP_048689742.1">
    <property type="nucleotide sequence ID" value="NZ_KQ130483.1"/>
</dbReference>
<dbReference type="OrthoDB" id="9804264at2"/>